<gene>
    <name evidence="2" type="ORF">WQ53_08435</name>
</gene>
<evidence type="ECO:0000313" key="2">
    <source>
        <dbReference type="EMBL" id="AKC86781.1"/>
    </source>
</evidence>
<feature type="compositionally biased region" description="Pro residues" evidence="1">
    <location>
        <begin position="169"/>
        <end position="178"/>
    </location>
</feature>
<feature type="compositionally biased region" description="Low complexity" evidence="1">
    <location>
        <begin position="185"/>
        <end position="207"/>
    </location>
</feature>
<evidence type="ECO:0000256" key="1">
    <source>
        <dbReference type="SAM" id="MobiDB-lite"/>
    </source>
</evidence>
<feature type="region of interest" description="Disordered" evidence="1">
    <location>
        <begin position="278"/>
        <end position="299"/>
    </location>
</feature>
<dbReference type="EMBL" id="CP011144">
    <property type="protein sequence ID" value="AKC86781.1"/>
    <property type="molecule type" value="Genomic_DNA"/>
</dbReference>
<reference evidence="2 3" key="1">
    <citation type="journal article" date="2015" name="Genome Announc.">
        <title>Complete Genome Sequence of Pseudoxanthomonas suwonensis Strain J1, a Cellulose-Degrading Bacterium Isolated from Leaf- and Wood-Enriched Soil.</title>
        <authorList>
            <person name="Hou L."/>
            <person name="Jiang J."/>
            <person name="Xu Z."/>
            <person name="Zhou Y."/>
            <person name="Leung F.C."/>
        </authorList>
    </citation>
    <scope>NUCLEOTIDE SEQUENCE [LARGE SCALE GENOMIC DNA]</scope>
    <source>
        <strain evidence="2 3">J1</strain>
    </source>
</reference>
<proteinExistence type="predicted"/>
<protein>
    <submittedName>
        <fullName evidence="2">Uncharacterized protein</fullName>
    </submittedName>
</protein>
<dbReference type="AlphaFoldDB" id="A0A0E3UN08"/>
<accession>A0A0E3UN08</accession>
<keyword evidence="3" id="KW-1185">Reference proteome</keyword>
<name>A0A0E3UN08_9GAMM</name>
<dbReference type="KEGG" id="psuw:WQ53_08435"/>
<feature type="compositionally biased region" description="Low complexity" evidence="1">
    <location>
        <begin position="333"/>
        <end position="342"/>
    </location>
</feature>
<feature type="compositionally biased region" description="Low complexity" evidence="1">
    <location>
        <begin position="278"/>
        <end position="289"/>
    </location>
</feature>
<feature type="region of interest" description="Disordered" evidence="1">
    <location>
        <begin position="333"/>
        <end position="371"/>
    </location>
</feature>
<feature type="compositionally biased region" description="Low complexity" evidence="1">
    <location>
        <begin position="87"/>
        <end position="96"/>
    </location>
</feature>
<feature type="region of interest" description="Disordered" evidence="1">
    <location>
        <begin position="60"/>
        <end position="239"/>
    </location>
</feature>
<dbReference type="PATRIC" id="fig|314722.6.peg.1815"/>
<dbReference type="RefSeq" id="WP_052631754.1">
    <property type="nucleotide sequence ID" value="NZ_CP011144.1"/>
</dbReference>
<dbReference type="Proteomes" id="UP000033067">
    <property type="component" value="Chromosome"/>
</dbReference>
<evidence type="ECO:0000313" key="3">
    <source>
        <dbReference type="Proteomes" id="UP000033067"/>
    </source>
</evidence>
<sequence length="371" mass="37562">MNADRDGQAPAERYALARHGMPLPRGPASVPRARWLPASLRGRALPERMREAPQAPFVDAEAGEEDGFETGIGGILSPLPRESTGSASAPAAAADAPKPHAEAAGPSPAVQGRRGESWKEASTPDAGPAVHPDAAPGSPVRVATVPAEPAASPATIQPPAGRAMADRIPGPPRAPSAPEPERARAPAAGAQVAPPAAPHAHPAGSRHTAMQAPALGPGDARHSGAEPVASRLPPGRPPTVEATVAAMPVVEQRSPEGPPFPVAIECVARVQAMGTLASSPVPAPAHAASGTGERPPPVRPVDATVLAALQRPMPPPSRTVRLDRVQVAVQAPASPIPRAAGAPAPPSAAPARPPARAASRNPWSGYFARRD</sequence>
<organism evidence="2 3">
    <name type="scientific">Pseudoxanthomonas suwonensis</name>
    <dbReference type="NCBI Taxonomy" id="314722"/>
    <lineage>
        <taxon>Bacteria</taxon>
        <taxon>Pseudomonadati</taxon>
        <taxon>Pseudomonadota</taxon>
        <taxon>Gammaproteobacteria</taxon>
        <taxon>Lysobacterales</taxon>
        <taxon>Lysobacteraceae</taxon>
        <taxon>Pseudoxanthomonas</taxon>
    </lineage>
</organism>
<feature type="region of interest" description="Disordered" evidence="1">
    <location>
        <begin position="1"/>
        <end position="31"/>
    </location>
</feature>
<feature type="compositionally biased region" description="Pro residues" evidence="1">
    <location>
        <begin position="343"/>
        <end position="353"/>
    </location>
</feature>